<dbReference type="Pfam" id="PF17919">
    <property type="entry name" value="RT_RNaseH_2"/>
    <property type="match status" value="1"/>
</dbReference>
<dbReference type="EMBL" id="CR855171">
    <property type="protein sequence ID" value="CAH67115.1"/>
    <property type="molecule type" value="Genomic_DNA"/>
</dbReference>
<proteinExistence type="predicted"/>
<dbReference type="AlphaFoldDB" id="Q01JG0"/>
<dbReference type="PROSITE" id="PS50878">
    <property type="entry name" value="RT_POL"/>
    <property type="match status" value="1"/>
</dbReference>
<dbReference type="InterPro" id="IPR050951">
    <property type="entry name" value="Retrovirus_Pol_polyprotein"/>
</dbReference>
<dbReference type="FunFam" id="3.30.70.270:FF:000020">
    <property type="entry name" value="Transposon Tf2-6 polyprotein-like Protein"/>
    <property type="match status" value="1"/>
</dbReference>
<feature type="domain" description="Reverse transcriptase" evidence="3">
    <location>
        <begin position="586"/>
        <end position="765"/>
    </location>
</feature>
<feature type="compositionally biased region" description="Basic and acidic residues" evidence="2">
    <location>
        <begin position="342"/>
        <end position="354"/>
    </location>
</feature>
<dbReference type="Pfam" id="PF03732">
    <property type="entry name" value="Retrotrans_gag"/>
    <property type="match status" value="1"/>
</dbReference>
<organism evidence="4">
    <name type="scientific">Oryza sativa</name>
    <name type="common">Rice</name>
    <dbReference type="NCBI Taxonomy" id="4530"/>
    <lineage>
        <taxon>Eukaryota</taxon>
        <taxon>Viridiplantae</taxon>
        <taxon>Streptophyta</taxon>
        <taxon>Embryophyta</taxon>
        <taxon>Tracheophyta</taxon>
        <taxon>Spermatophyta</taxon>
        <taxon>Magnoliopsida</taxon>
        <taxon>Liliopsida</taxon>
        <taxon>Poales</taxon>
        <taxon>Poaceae</taxon>
        <taxon>BOP clade</taxon>
        <taxon>Oryzoideae</taxon>
        <taxon>Oryzeae</taxon>
        <taxon>Oryzinae</taxon>
        <taxon>Oryza</taxon>
    </lineage>
</organism>
<evidence type="ECO:0000259" key="3">
    <source>
        <dbReference type="PROSITE" id="PS50878"/>
    </source>
</evidence>
<feature type="compositionally biased region" description="Polar residues" evidence="2">
    <location>
        <begin position="332"/>
        <end position="341"/>
    </location>
</feature>
<feature type="region of interest" description="Disordered" evidence="2">
    <location>
        <begin position="323"/>
        <end position="354"/>
    </location>
</feature>
<dbReference type="PANTHER" id="PTHR37984">
    <property type="entry name" value="PROTEIN CBG26694"/>
    <property type="match status" value="1"/>
</dbReference>
<keyword evidence="1" id="KW-0511">Multifunctional enzyme</keyword>
<reference evidence="4" key="1">
    <citation type="journal article" date="2002" name="Nature">
        <title>Sequence and analysis of rice chromosome 4.</title>
        <authorList>
            <person name="Feng Q."/>
            <person name="Zhang Y."/>
            <person name="Hao P."/>
            <person name="Wang S."/>
            <person name="Fu G."/>
            <person name="Huang Y."/>
            <person name="Li Y."/>
            <person name="Zhu J."/>
            <person name="Liu Y."/>
            <person name="Hu X."/>
            <person name="Jia P."/>
            <person name="Zhang Y."/>
            <person name="Zhao Q."/>
            <person name="Ying K."/>
            <person name="Yu S."/>
            <person name="Tang Y."/>
            <person name="Weng Q."/>
            <person name="Zhang L."/>
            <person name="Lu Y."/>
            <person name="Mu J."/>
            <person name="Lu Y."/>
            <person name="Zhang L.S."/>
            <person name="Yu Z."/>
            <person name="Fan D."/>
            <person name="Liu X."/>
            <person name="Lu T."/>
            <person name="Li C."/>
            <person name="Wu Y."/>
            <person name="Sun T."/>
            <person name="Lei H."/>
            <person name="Li T."/>
            <person name="Hu H."/>
            <person name="Guan J."/>
            <person name="Wu M."/>
            <person name="Zhang R."/>
            <person name="Zhou B."/>
            <person name="Chen Z."/>
            <person name="Chen L."/>
            <person name="Jin Z."/>
            <person name="Wang R."/>
            <person name="Yin H."/>
            <person name="Cai Z."/>
            <person name="Ren S."/>
            <person name="Lv G."/>
            <person name="Gu W."/>
            <person name="Zhu G."/>
            <person name="Tu Y."/>
            <person name="Jia J."/>
            <person name="Zhang Y."/>
            <person name="Chen J."/>
            <person name="Kang H."/>
            <person name="Chen X."/>
            <person name="Shao C."/>
            <person name="Sun Y."/>
            <person name="Hu Q."/>
            <person name="Zhang X."/>
            <person name="Zhang W."/>
            <person name="Wang L."/>
            <person name="Ding C."/>
            <person name="Sheng H."/>
            <person name="Gu J."/>
            <person name="Chen S."/>
            <person name="Ni L."/>
            <person name="Zhu F."/>
            <person name="Chen W."/>
            <person name="Lan L."/>
            <person name="Lai Y."/>
            <person name="Cheng Z."/>
            <person name="Gu M."/>
            <person name="Jiang J."/>
            <person name="Li J."/>
            <person name="Hong G."/>
            <person name="Xue Y."/>
            <person name="Han B."/>
        </authorList>
    </citation>
    <scope>NUCLEOTIDE SEQUENCE</scope>
</reference>
<dbReference type="GO" id="GO:0003824">
    <property type="term" value="F:catalytic activity"/>
    <property type="evidence" value="ECO:0007669"/>
    <property type="project" value="UniProtKB-KW"/>
</dbReference>
<reference evidence="4" key="2">
    <citation type="submission" date="2004-10" db="EMBL/GenBank/DDBJ databases">
        <title>Chromosome-wide comparison between domesticated rice subspecies indica and japonica.</title>
        <authorList>
            <person name="Han B."/>
        </authorList>
    </citation>
    <scope>NUCLEOTIDE SEQUENCE</scope>
</reference>
<dbReference type="Pfam" id="PF00078">
    <property type="entry name" value="RVT_1"/>
    <property type="match status" value="1"/>
</dbReference>
<dbReference type="Gene3D" id="3.10.10.10">
    <property type="entry name" value="HIV Type 1 Reverse Transcriptase, subunit A, domain 1"/>
    <property type="match status" value="1"/>
</dbReference>
<sequence>MDLEAKFDLLLKTISDNEKKRVEGEERTRAEYLELRKTVESRIPAVEKKAETLGESVQSLNAKVDHLEGNLLRQVKSEAFGSTAAGGAPGNSKQDQAADKSGATATPMFGMKDNFSIPHINFGSEPETPSPGSGSASFNLSNSIPPMICPQFSGDNPQMWKANCEQYFDVYGIQSVYWVKIATLNFCGNAAFWLQSVRNQICGISWTGLCELVCTRFSKDRQQALIRQWIHIRQEGFVSEYVEKFDSLMHQLLAYDNSLLPVYFVTKFVEGLRSDIRVVVLVQRPQDLDSACAVALLQEEALEGIKFNQYRKPDSSIPVRSFQKTPALAHTATPQKQFTPQHTEDKRGTESARAREEKLAALKSYRRSKGLCFTCGERWSRDHKCGSAVQLHVVQELLDALQDETPDGDPETPSDSNSDLMAISQQALWGTESSKSIRLRGLVQGSELLMLLLAVDGGCKDLISSVISDCSIWEAMILSLGIVPQTTHCSVISTEQYLGMVKQGSIMHIVQLSASDPVTKEPLPSDVQELINSFQDVFSEPTGLPPKRYCDHSIPLILGAAPVSQRPYRFNPALKNEIEKQVAEMLQSGVIQPSSSPFSSPALLVKKKDGTWRLVIDYRKLNTITVKGTYPMPVIDELLDELSHAKWFTKLDLRAGYHQIRMAPGEEYKTAFQTHTGHYEYTVMSFGLTEAPATFQRAMNDTLKTVLRKFVLVFFDDILIYSPDWSSHLDHIAQVLSLLNKHHWKVKLSKCSFAQRQLTYLGHTISAAGVHTDKNKIQEVVDWKVPISVKKLRGFLGLAGYYRKFVKGFGVISKPLTNLLRKGVPFHWNSETESAFQHLKQALVSAPVLALPDFQKVFTVETDASETGIGAVLSQDGHPIAFISKALGVTPRTSPDRD</sequence>
<gene>
    <name evidence="4" type="primary">H0502G05.6</name>
</gene>
<feature type="region of interest" description="Disordered" evidence="2">
    <location>
        <begin position="82"/>
        <end position="105"/>
    </location>
</feature>
<evidence type="ECO:0000256" key="2">
    <source>
        <dbReference type="SAM" id="MobiDB-lite"/>
    </source>
</evidence>
<evidence type="ECO:0000313" key="4">
    <source>
        <dbReference type="EMBL" id="CAH67115.1"/>
    </source>
</evidence>
<dbReference type="Gene3D" id="3.30.70.270">
    <property type="match status" value="2"/>
</dbReference>
<protein>
    <submittedName>
        <fullName evidence="4">H0502G05.6 protein</fullName>
    </submittedName>
</protein>
<dbReference type="InterPro" id="IPR043502">
    <property type="entry name" value="DNA/RNA_pol_sf"/>
</dbReference>
<accession>Q01JG0</accession>
<dbReference type="SUPFAM" id="SSF56672">
    <property type="entry name" value="DNA/RNA polymerases"/>
    <property type="match status" value="1"/>
</dbReference>
<dbReference type="CDD" id="cd01647">
    <property type="entry name" value="RT_LTR"/>
    <property type="match status" value="1"/>
</dbReference>
<evidence type="ECO:0000256" key="1">
    <source>
        <dbReference type="ARBA" id="ARBA00023268"/>
    </source>
</evidence>
<dbReference type="InterPro" id="IPR005162">
    <property type="entry name" value="Retrotrans_gag_dom"/>
</dbReference>
<dbReference type="InterPro" id="IPR041577">
    <property type="entry name" value="RT_RNaseH_2"/>
</dbReference>
<dbReference type="PANTHER" id="PTHR37984:SF5">
    <property type="entry name" value="PROTEIN NYNRIN-LIKE"/>
    <property type="match status" value="1"/>
</dbReference>
<name>Q01JG0_ORYSA</name>
<dbReference type="InterPro" id="IPR000477">
    <property type="entry name" value="RT_dom"/>
</dbReference>
<dbReference type="InterPro" id="IPR043128">
    <property type="entry name" value="Rev_trsase/Diguanyl_cyclase"/>
</dbReference>